<evidence type="ECO:0000256" key="1">
    <source>
        <dbReference type="ARBA" id="ARBA00022723"/>
    </source>
</evidence>
<dbReference type="VEuPathDB" id="FungiDB:AeMF1_006897"/>
<dbReference type="InterPro" id="IPR023393">
    <property type="entry name" value="START-like_dom_sf"/>
</dbReference>
<dbReference type="InterPro" id="IPR011011">
    <property type="entry name" value="Znf_FYVE_PHD"/>
</dbReference>
<proteinExistence type="predicted"/>
<dbReference type="EMBL" id="VJMJ01000012">
    <property type="protein sequence ID" value="KAF0743919.1"/>
    <property type="molecule type" value="Genomic_DNA"/>
</dbReference>
<dbReference type="GO" id="GO:0008270">
    <property type="term" value="F:zinc ion binding"/>
    <property type="evidence" value="ECO:0007669"/>
    <property type="project" value="UniProtKB-KW"/>
</dbReference>
<dbReference type="InterPro" id="IPR052727">
    <property type="entry name" value="Rab4/Rab5_effector"/>
</dbReference>
<dbReference type="Gene3D" id="3.30.530.20">
    <property type="match status" value="1"/>
</dbReference>
<protein>
    <recommendedName>
        <fullName evidence="5">FYVE-type domain-containing protein</fullName>
    </recommendedName>
</protein>
<dbReference type="SMART" id="SM00064">
    <property type="entry name" value="FYVE"/>
    <property type="match status" value="1"/>
</dbReference>
<evidence type="ECO:0000256" key="3">
    <source>
        <dbReference type="ARBA" id="ARBA00022833"/>
    </source>
</evidence>
<evidence type="ECO:0000313" key="7">
    <source>
        <dbReference type="Proteomes" id="UP000481153"/>
    </source>
</evidence>
<keyword evidence="7" id="KW-1185">Reference proteome</keyword>
<keyword evidence="2 4" id="KW-0863">Zinc-finger</keyword>
<dbReference type="Proteomes" id="UP000481153">
    <property type="component" value="Unassembled WGS sequence"/>
</dbReference>
<gene>
    <name evidence="6" type="ORF">Ae201684_001561</name>
</gene>
<organism evidence="6 7">
    <name type="scientific">Aphanomyces euteiches</name>
    <dbReference type="NCBI Taxonomy" id="100861"/>
    <lineage>
        <taxon>Eukaryota</taxon>
        <taxon>Sar</taxon>
        <taxon>Stramenopiles</taxon>
        <taxon>Oomycota</taxon>
        <taxon>Saprolegniomycetes</taxon>
        <taxon>Saprolegniales</taxon>
        <taxon>Verrucalvaceae</taxon>
        <taxon>Aphanomyces</taxon>
    </lineage>
</organism>
<comment type="caution">
    <text evidence="6">The sequence shown here is derived from an EMBL/GenBank/DDBJ whole genome shotgun (WGS) entry which is preliminary data.</text>
</comment>
<keyword evidence="3" id="KW-0862">Zinc</keyword>
<accession>A0A6G0XU62</accession>
<dbReference type="PROSITE" id="PS50178">
    <property type="entry name" value="ZF_FYVE"/>
    <property type="match status" value="1"/>
</dbReference>
<sequence>MASWPERMPLMTPVADDFFQCPLLTIEEIQEYQAQGMDAMRNLLACTQLQGGPVDWTLHTNGPNVQIYTCKQDDIPMYLGTTQIESTLDEIRSIFTAPTTADVRELIAAYFPNLLDNVRLYTITDPLANVPHHAVTINWLLHRSPMRGVILKNRDWCYVEHQQDVIIDGKNAWLHAFKHVDVAGVPSLEAQYGIVRGKMLLTGFIYMETDRPGVLQVFEFHHNDLRGQLDMAMIGDFMVAKTAEIQCHSMNMMQTNLISQRLSRLDYLSEHSIVPKHARTKCAVCLRKFGTFSRKSNCRRCGEVVCSKTCSAMWPLIKGGIRIHARICIRCSNIPAEIQRPSKSLVQEDDIHGSHFTDDNFSGYTGKNSKTATPCSASSRSLILLGSAVSGMTLDGTLVGLVATEIDHRGRAHELQSRQIPLEPEASFSRYAHVEMRKMEMT</sequence>
<dbReference type="AlphaFoldDB" id="A0A6G0XU62"/>
<reference evidence="6 7" key="1">
    <citation type="submission" date="2019-07" db="EMBL/GenBank/DDBJ databases">
        <title>Genomics analysis of Aphanomyces spp. identifies a new class of oomycete effector associated with host adaptation.</title>
        <authorList>
            <person name="Gaulin E."/>
        </authorList>
    </citation>
    <scope>NUCLEOTIDE SEQUENCE [LARGE SCALE GENOMIC DNA]</scope>
    <source>
        <strain evidence="6 7">ATCC 201684</strain>
    </source>
</reference>
<dbReference type="SUPFAM" id="SSF57903">
    <property type="entry name" value="FYVE/PHD zinc finger"/>
    <property type="match status" value="1"/>
</dbReference>
<dbReference type="InterPro" id="IPR013083">
    <property type="entry name" value="Znf_RING/FYVE/PHD"/>
</dbReference>
<evidence type="ECO:0000313" key="6">
    <source>
        <dbReference type="EMBL" id="KAF0743919.1"/>
    </source>
</evidence>
<keyword evidence="1" id="KW-0479">Metal-binding</keyword>
<dbReference type="PANTHER" id="PTHR13510:SF44">
    <property type="entry name" value="RABENOSYN-5"/>
    <property type="match status" value="1"/>
</dbReference>
<feature type="domain" description="FYVE-type" evidence="5">
    <location>
        <begin position="276"/>
        <end position="331"/>
    </location>
</feature>
<evidence type="ECO:0000259" key="5">
    <source>
        <dbReference type="PROSITE" id="PS50178"/>
    </source>
</evidence>
<dbReference type="InterPro" id="IPR000306">
    <property type="entry name" value="Znf_FYVE"/>
</dbReference>
<dbReference type="Pfam" id="PF01363">
    <property type="entry name" value="FYVE"/>
    <property type="match status" value="1"/>
</dbReference>
<dbReference type="InterPro" id="IPR017455">
    <property type="entry name" value="Znf_FYVE-rel"/>
</dbReference>
<dbReference type="SUPFAM" id="SSF55961">
    <property type="entry name" value="Bet v1-like"/>
    <property type="match status" value="1"/>
</dbReference>
<evidence type="ECO:0000256" key="2">
    <source>
        <dbReference type="ARBA" id="ARBA00022771"/>
    </source>
</evidence>
<name>A0A6G0XU62_9STRA</name>
<evidence type="ECO:0000256" key="4">
    <source>
        <dbReference type="PROSITE-ProRule" id="PRU00091"/>
    </source>
</evidence>
<dbReference type="CDD" id="cd00065">
    <property type="entry name" value="FYVE_like_SF"/>
    <property type="match status" value="1"/>
</dbReference>
<dbReference type="Gene3D" id="3.30.40.10">
    <property type="entry name" value="Zinc/RING finger domain, C3HC4 (zinc finger)"/>
    <property type="match status" value="1"/>
</dbReference>
<dbReference type="PANTHER" id="PTHR13510">
    <property type="entry name" value="FYVE-FINGER-CONTAINING RAB5 EFFECTOR PROTEIN RABENOSYN-5-RELATED"/>
    <property type="match status" value="1"/>
</dbReference>